<evidence type="ECO:0000313" key="3">
    <source>
        <dbReference type="Proteomes" id="UP000670947"/>
    </source>
</evidence>
<comment type="caution">
    <text evidence="2">The sequence shown here is derived from an EMBL/GenBank/DDBJ whole genome shotgun (WGS) entry which is preliminary data.</text>
</comment>
<organism evidence="2 3">
    <name type="scientific">Paenibacillus artemisiicola</name>
    <dbReference type="NCBI Taxonomy" id="1172618"/>
    <lineage>
        <taxon>Bacteria</taxon>
        <taxon>Bacillati</taxon>
        <taxon>Bacillota</taxon>
        <taxon>Bacilli</taxon>
        <taxon>Bacillales</taxon>
        <taxon>Paenibacillaceae</taxon>
        <taxon>Paenibacillus</taxon>
    </lineage>
</organism>
<dbReference type="Proteomes" id="UP000670947">
    <property type="component" value="Unassembled WGS sequence"/>
</dbReference>
<keyword evidence="3" id="KW-1185">Reference proteome</keyword>
<gene>
    <name evidence="2" type="ORF">I8J29_02455</name>
</gene>
<accession>A0ABS3W416</accession>
<dbReference type="RefSeq" id="WP_208845987.1">
    <property type="nucleotide sequence ID" value="NZ_JAGGDJ010000001.1"/>
</dbReference>
<dbReference type="PROSITE" id="PS51704">
    <property type="entry name" value="GP_PDE"/>
    <property type="match status" value="1"/>
</dbReference>
<dbReference type="PANTHER" id="PTHR46211:SF1">
    <property type="entry name" value="GLYCEROPHOSPHODIESTER PHOSPHODIESTERASE, CYTOPLASMIC"/>
    <property type="match status" value="1"/>
</dbReference>
<dbReference type="InterPro" id="IPR030395">
    <property type="entry name" value="GP_PDE_dom"/>
</dbReference>
<reference evidence="2 3" key="1">
    <citation type="submission" date="2021-03" db="EMBL/GenBank/DDBJ databases">
        <title>Paenibacillus artemisicola MWE-103 whole genome sequence.</title>
        <authorList>
            <person name="Ham Y.J."/>
        </authorList>
    </citation>
    <scope>NUCLEOTIDE SEQUENCE [LARGE SCALE GENOMIC DNA]</scope>
    <source>
        <strain evidence="2 3">MWE-103</strain>
    </source>
</reference>
<feature type="domain" description="GP-PDE" evidence="1">
    <location>
        <begin position="4"/>
        <end position="235"/>
    </location>
</feature>
<dbReference type="EMBL" id="JAGGDJ010000001">
    <property type="protein sequence ID" value="MBO7743042.1"/>
    <property type="molecule type" value="Genomic_DNA"/>
</dbReference>
<protein>
    <submittedName>
        <fullName evidence="2">Glycerophosphodiester phosphodiesterase</fullName>
    </submittedName>
</protein>
<dbReference type="PANTHER" id="PTHR46211">
    <property type="entry name" value="GLYCEROPHOSPHORYL DIESTER PHOSPHODIESTERASE"/>
    <property type="match status" value="1"/>
</dbReference>
<dbReference type="SUPFAM" id="SSF51695">
    <property type="entry name" value="PLC-like phosphodiesterases"/>
    <property type="match status" value="1"/>
</dbReference>
<dbReference type="InterPro" id="IPR017946">
    <property type="entry name" value="PLC-like_Pdiesterase_TIM-brl"/>
</dbReference>
<name>A0ABS3W416_9BACL</name>
<dbReference type="Pfam" id="PF03009">
    <property type="entry name" value="GDPD"/>
    <property type="match status" value="1"/>
</dbReference>
<evidence type="ECO:0000259" key="1">
    <source>
        <dbReference type="PROSITE" id="PS51704"/>
    </source>
</evidence>
<evidence type="ECO:0000313" key="2">
    <source>
        <dbReference type="EMBL" id="MBO7743042.1"/>
    </source>
</evidence>
<sequence>MNRTKYVAHRGLSARAPENTLASFELAGRMGFWGIECDTYCTADGRWIVHHDRTVDRMTDGTGRVKDFAFADIRSLNIVAGNGIEQYPGLRVPPLEDVLAIGKAYGMHAFVEIEEYHRDEDLHELVRLVERSGMLRQCSFICFNAEDLRKVRAIDRDVPLGYLTAEPAPETDMRLIEQLRPAFLDYEYRRATPEDVRRLSAAGIDVSLWTVNSREDARPFIAAGAAYVTTDTILV</sequence>
<proteinExistence type="predicted"/>
<dbReference type="Gene3D" id="3.20.20.190">
    <property type="entry name" value="Phosphatidylinositol (PI) phosphodiesterase"/>
    <property type="match status" value="1"/>
</dbReference>